<dbReference type="InterPro" id="IPR045864">
    <property type="entry name" value="aa-tRNA-synth_II/BPL/LPL"/>
</dbReference>
<comment type="subcellular location">
    <subcellularLocation>
        <location evidence="7">Cytoplasm</location>
    </subcellularLocation>
</comment>
<evidence type="ECO:0000256" key="7">
    <source>
        <dbReference type="HAMAP-Rule" id="MF_00534"/>
    </source>
</evidence>
<dbReference type="GO" id="GO:0004816">
    <property type="term" value="F:asparagine-tRNA ligase activity"/>
    <property type="evidence" value="ECO:0007669"/>
    <property type="project" value="UniProtKB-UniRule"/>
</dbReference>
<comment type="similarity">
    <text evidence="1 7">Belongs to the class-II aminoacyl-tRNA synthetase family.</text>
</comment>
<dbReference type="PROSITE" id="PS50862">
    <property type="entry name" value="AA_TRNA_LIGASE_II"/>
    <property type="match status" value="1"/>
</dbReference>
<dbReference type="GO" id="GO:0016740">
    <property type="term" value="F:transferase activity"/>
    <property type="evidence" value="ECO:0007669"/>
    <property type="project" value="UniProtKB-ARBA"/>
</dbReference>
<dbReference type="Gene3D" id="2.40.50.140">
    <property type="entry name" value="Nucleic acid-binding proteins"/>
    <property type="match status" value="1"/>
</dbReference>
<protein>
    <recommendedName>
        <fullName evidence="7">Asparagine--tRNA ligase</fullName>
        <ecNumber evidence="7">6.1.1.22</ecNumber>
    </recommendedName>
    <alternativeName>
        <fullName evidence="7">Asparaginyl-tRNA synthetase</fullName>
        <shortName evidence="7">AsnRS</shortName>
    </alternativeName>
</protein>
<dbReference type="PANTHER" id="PTHR22594">
    <property type="entry name" value="ASPARTYL/LYSYL-TRNA SYNTHETASE"/>
    <property type="match status" value="1"/>
</dbReference>
<evidence type="ECO:0000259" key="8">
    <source>
        <dbReference type="PROSITE" id="PS50862"/>
    </source>
</evidence>
<feature type="domain" description="Aminoacyl-transfer RNA synthetases class-II family profile" evidence="8">
    <location>
        <begin position="164"/>
        <end position="472"/>
    </location>
</feature>
<keyword evidence="4 7" id="KW-0067">ATP-binding</keyword>
<dbReference type="HAMAP" id="MF_00534">
    <property type="entry name" value="Asn_tRNA_synth"/>
    <property type="match status" value="1"/>
</dbReference>
<evidence type="ECO:0000256" key="1">
    <source>
        <dbReference type="ARBA" id="ARBA00008226"/>
    </source>
</evidence>
<proteinExistence type="inferred from homology"/>
<dbReference type="Proteomes" id="UP000004090">
    <property type="component" value="Unassembled WGS sequence"/>
</dbReference>
<dbReference type="GO" id="GO:0006421">
    <property type="term" value="P:asparaginyl-tRNA aminoacylation"/>
    <property type="evidence" value="ECO:0007669"/>
    <property type="project" value="UniProtKB-UniRule"/>
</dbReference>
<dbReference type="GO" id="GO:0005524">
    <property type="term" value="F:ATP binding"/>
    <property type="evidence" value="ECO:0007669"/>
    <property type="project" value="UniProtKB-UniRule"/>
</dbReference>
<dbReference type="Pfam" id="PF00152">
    <property type="entry name" value="tRNA-synt_2"/>
    <property type="match status" value="1"/>
</dbReference>
<dbReference type="eggNOG" id="COG0017">
    <property type="taxonomic scope" value="Bacteria"/>
</dbReference>
<dbReference type="GO" id="GO:0140096">
    <property type="term" value="F:catalytic activity, acting on a protein"/>
    <property type="evidence" value="ECO:0007669"/>
    <property type="project" value="UniProtKB-ARBA"/>
</dbReference>
<dbReference type="FunFam" id="3.30.930.10:FF:000016">
    <property type="entry name" value="Asparagine--tRNA ligase"/>
    <property type="match status" value="1"/>
</dbReference>
<evidence type="ECO:0000256" key="5">
    <source>
        <dbReference type="ARBA" id="ARBA00022917"/>
    </source>
</evidence>
<dbReference type="HOGENOM" id="CLU_004553_2_0_9"/>
<dbReference type="InterPro" id="IPR012340">
    <property type="entry name" value="NA-bd_OB-fold"/>
</dbReference>
<dbReference type="PANTHER" id="PTHR22594:SF34">
    <property type="entry name" value="ASPARAGINE--TRNA LIGASE, MITOCHONDRIAL-RELATED"/>
    <property type="match status" value="1"/>
</dbReference>
<dbReference type="SUPFAM" id="SSF50249">
    <property type="entry name" value="Nucleic acid-binding proteins"/>
    <property type="match status" value="1"/>
</dbReference>
<dbReference type="CDD" id="cd00776">
    <property type="entry name" value="AsxRS_core"/>
    <property type="match status" value="1"/>
</dbReference>
<keyword evidence="3 7" id="KW-0547">Nucleotide-binding</keyword>
<dbReference type="NCBIfam" id="TIGR00457">
    <property type="entry name" value="asnS"/>
    <property type="match status" value="1"/>
</dbReference>
<dbReference type="EC" id="6.1.1.22" evidence="7"/>
<evidence type="ECO:0000313" key="9">
    <source>
        <dbReference type="EMBL" id="EDP12059.1"/>
    </source>
</evidence>
<dbReference type="GO" id="GO:0003676">
    <property type="term" value="F:nucleic acid binding"/>
    <property type="evidence" value="ECO:0007669"/>
    <property type="project" value="InterPro"/>
</dbReference>
<dbReference type="InterPro" id="IPR004365">
    <property type="entry name" value="NA-bd_OB_tRNA"/>
</dbReference>
<keyword evidence="7" id="KW-0963">Cytoplasm</keyword>
<comment type="catalytic activity">
    <reaction evidence="7">
        <text>tRNA(Asn) + L-asparagine + ATP = L-asparaginyl-tRNA(Asn) + AMP + diphosphate + H(+)</text>
        <dbReference type="Rhea" id="RHEA:11180"/>
        <dbReference type="Rhea" id="RHEA-COMP:9659"/>
        <dbReference type="Rhea" id="RHEA-COMP:9674"/>
        <dbReference type="ChEBI" id="CHEBI:15378"/>
        <dbReference type="ChEBI" id="CHEBI:30616"/>
        <dbReference type="ChEBI" id="CHEBI:33019"/>
        <dbReference type="ChEBI" id="CHEBI:58048"/>
        <dbReference type="ChEBI" id="CHEBI:78442"/>
        <dbReference type="ChEBI" id="CHEBI:78515"/>
        <dbReference type="ChEBI" id="CHEBI:456215"/>
        <dbReference type="EC" id="6.1.1.22"/>
    </reaction>
</comment>
<reference evidence="9 10" key="2">
    <citation type="submission" date="2007-09" db="EMBL/GenBank/DDBJ databases">
        <authorList>
            <person name="Fulton L."/>
            <person name="Clifton S."/>
            <person name="Fulton B."/>
            <person name="Xu J."/>
            <person name="Minx P."/>
            <person name="Pepin K.H."/>
            <person name="Johnson M."/>
            <person name="Thiruvilangam P."/>
            <person name="Bhonagiri V."/>
            <person name="Nash W.E."/>
            <person name="Mardis E.R."/>
            <person name="Wilson R.K."/>
        </authorList>
    </citation>
    <scope>NUCLEOTIDE SEQUENCE [LARGE SCALE GENOMIC DNA]</scope>
    <source>
        <strain evidence="9 10">DSM 3991</strain>
    </source>
</reference>
<comment type="subunit">
    <text evidence="7">Homodimer.</text>
</comment>
<dbReference type="GO" id="GO:0005737">
    <property type="term" value="C:cytoplasm"/>
    <property type="evidence" value="ECO:0007669"/>
    <property type="project" value="UniProtKB-SubCell"/>
</dbReference>
<dbReference type="InterPro" id="IPR004364">
    <property type="entry name" value="Aa-tRNA-synt_II"/>
</dbReference>
<evidence type="ECO:0000313" key="10">
    <source>
        <dbReference type="Proteomes" id="UP000004090"/>
    </source>
</evidence>
<dbReference type="AlphaFoldDB" id="A8R8H5"/>
<reference evidence="9 10" key="1">
    <citation type="submission" date="2007-09" db="EMBL/GenBank/DDBJ databases">
        <title>Draft genome sequence of Eubacterium dolichum (DSM 3991).</title>
        <authorList>
            <person name="Sudarsanam P."/>
            <person name="Ley R."/>
            <person name="Guruge J."/>
            <person name="Turnbaugh P.J."/>
            <person name="Mahowald M."/>
            <person name="Liep D."/>
            <person name="Gordon J."/>
        </authorList>
    </citation>
    <scope>NUCLEOTIDE SEQUENCE [LARGE SCALE GENOMIC DNA]</scope>
    <source>
        <strain evidence="9 10">DSM 3991</strain>
    </source>
</reference>
<keyword evidence="5 7" id="KW-0648">Protein biosynthesis</keyword>
<dbReference type="SUPFAM" id="SSF55681">
    <property type="entry name" value="Class II aaRS and biotin synthetases"/>
    <property type="match status" value="1"/>
</dbReference>
<dbReference type="STRING" id="428127.EUBDOL_00305"/>
<organism evidence="9 10">
    <name type="scientific">Amedibacillus dolichus DSM 3991</name>
    <dbReference type="NCBI Taxonomy" id="428127"/>
    <lineage>
        <taxon>Bacteria</taxon>
        <taxon>Bacillati</taxon>
        <taxon>Bacillota</taxon>
        <taxon>Erysipelotrichia</taxon>
        <taxon>Erysipelotrichales</taxon>
        <taxon>Erysipelotrichaceae</taxon>
        <taxon>Amedibacillus</taxon>
    </lineage>
</organism>
<dbReference type="NCBIfam" id="NF003037">
    <property type="entry name" value="PRK03932.1"/>
    <property type="match status" value="1"/>
</dbReference>
<dbReference type="PRINTS" id="PR01042">
    <property type="entry name" value="TRNASYNTHASP"/>
</dbReference>
<dbReference type="InterPro" id="IPR002312">
    <property type="entry name" value="Asp/Asn-tRNA-synth_IIb"/>
</dbReference>
<name>A8R8H5_9FIRM</name>
<evidence type="ECO:0000256" key="3">
    <source>
        <dbReference type="ARBA" id="ARBA00022741"/>
    </source>
</evidence>
<dbReference type="Gene3D" id="3.30.930.10">
    <property type="entry name" value="Bira Bifunctional Protein, Domain 2"/>
    <property type="match status" value="1"/>
</dbReference>
<dbReference type="Pfam" id="PF01336">
    <property type="entry name" value="tRNA_anti-codon"/>
    <property type="match status" value="1"/>
</dbReference>
<keyword evidence="6 7" id="KW-0030">Aminoacyl-tRNA synthetase</keyword>
<dbReference type="CDD" id="cd04318">
    <property type="entry name" value="EcAsnRS_like_N"/>
    <property type="match status" value="1"/>
</dbReference>
<evidence type="ECO:0000256" key="4">
    <source>
        <dbReference type="ARBA" id="ARBA00022840"/>
    </source>
</evidence>
<dbReference type="EMBL" id="ABAW02000013">
    <property type="protein sequence ID" value="EDP12059.1"/>
    <property type="molecule type" value="Genomic_DNA"/>
</dbReference>
<gene>
    <name evidence="7 9" type="primary">asnS</name>
    <name evidence="9" type="ORF">EUBDOL_00305</name>
</gene>
<evidence type="ECO:0000256" key="2">
    <source>
        <dbReference type="ARBA" id="ARBA00022598"/>
    </source>
</evidence>
<keyword evidence="2 7" id="KW-0436">Ligase</keyword>
<accession>A8R8H5</accession>
<comment type="caution">
    <text evidence="9">The sequence shown here is derived from an EMBL/GenBank/DDBJ whole genome shotgun (WGS) entry which is preliminary data.</text>
</comment>
<dbReference type="InterPro" id="IPR004522">
    <property type="entry name" value="Asn-tRNA-ligase"/>
</dbReference>
<evidence type="ECO:0000256" key="6">
    <source>
        <dbReference type="ARBA" id="ARBA00023146"/>
    </source>
</evidence>
<dbReference type="InterPro" id="IPR006195">
    <property type="entry name" value="aa-tRNA-synth_II"/>
</dbReference>
<sequence length="482" mass="56108">MAPRKHTFLRGRFFIYQNGGIMMFEFMTIRELYEIVMSGSHVELDSMEYVQLQGWIRTNRCSGKLGFIELNDGTYFRNAQLVYMQELKNFSEVEKYPTGAAVTITGKLKLTPQGKQPFEIVVTEAVLEGDCDRDYPLQKKRHSFEYMREIPHLRPRANTFYAIFRLRSVLSMAIHEFFQDQGFVYVHTPIITGNDGEGAGEMFRATTIDNTEFENDFFGKESFLTVTGQLHVEAFAMAFRDVYTFGPAFRAENSNTSRHASEFWMIEPEIAFADLEDNMNLIEDMIKYCIDYVLENAPEEMKFFNSMIDKECIARIAKVRDSEFKRMTYSEAIELLKQADVKFENKVEWGMDLNSEHERYICEKIIDGPVFLTDYPKDIKAFYMRLNDDNQTVAACDLLVPGVGELVGGSQREERYDVLDKRMSEMGMTKDNLQWYMDLRRFGGCRHAGFGLGFDRLLMYLTGMQNIRDVEPFPRTPRNLVF</sequence>